<evidence type="ECO:0000313" key="1">
    <source>
        <dbReference type="EMBL" id="GAA3974169.1"/>
    </source>
</evidence>
<evidence type="ECO:0008006" key="3">
    <source>
        <dbReference type="Google" id="ProtNLM"/>
    </source>
</evidence>
<organism evidence="1 2">
    <name type="scientific">Allohahella marinimesophila</name>
    <dbReference type="NCBI Taxonomy" id="1054972"/>
    <lineage>
        <taxon>Bacteria</taxon>
        <taxon>Pseudomonadati</taxon>
        <taxon>Pseudomonadota</taxon>
        <taxon>Gammaproteobacteria</taxon>
        <taxon>Oceanospirillales</taxon>
        <taxon>Hahellaceae</taxon>
        <taxon>Allohahella</taxon>
    </lineage>
</organism>
<accession>A0ABP7Q0J5</accession>
<comment type="caution">
    <text evidence="1">The sequence shown here is derived from an EMBL/GenBank/DDBJ whole genome shotgun (WGS) entry which is preliminary data.</text>
</comment>
<dbReference type="Proteomes" id="UP001501337">
    <property type="component" value="Unassembled WGS sequence"/>
</dbReference>
<dbReference type="EMBL" id="BAABBO010000018">
    <property type="protein sequence ID" value="GAA3974169.1"/>
    <property type="molecule type" value="Genomic_DNA"/>
</dbReference>
<reference evidence="2" key="1">
    <citation type="journal article" date="2019" name="Int. J. Syst. Evol. Microbiol.">
        <title>The Global Catalogue of Microorganisms (GCM) 10K type strain sequencing project: providing services to taxonomists for standard genome sequencing and annotation.</title>
        <authorList>
            <consortium name="The Broad Institute Genomics Platform"/>
            <consortium name="The Broad Institute Genome Sequencing Center for Infectious Disease"/>
            <person name="Wu L."/>
            <person name="Ma J."/>
        </authorList>
    </citation>
    <scope>NUCLEOTIDE SEQUENCE [LARGE SCALE GENOMIC DNA]</scope>
    <source>
        <strain evidence="2">JCM 17555</strain>
    </source>
</reference>
<keyword evidence="2" id="KW-1185">Reference proteome</keyword>
<sequence length="101" mass="11529">MLITDKELPNLPANVRVNVHSHGYFVYSVEFRTANGSRFYSRDGLEVQRFMSLQGIKEAFQTLPLQDIWLIHHSAYDEMVGQPVGAESELAVPLDFSLPYE</sequence>
<gene>
    <name evidence="1" type="ORF">GCM10022278_34050</name>
</gene>
<protein>
    <recommendedName>
        <fullName evidence="3">Na(+)-translocating NADH-quinone reductase subunit B</fullName>
    </recommendedName>
</protein>
<dbReference type="RefSeq" id="WP_344808627.1">
    <property type="nucleotide sequence ID" value="NZ_BAABBO010000018.1"/>
</dbReference>
<name>A0ABP7Q0J5_9GAMM</name>
<dbReference type="Pfam" id="PF20090">
    <property type="entry name" value="DUF6482"/>
    <property type="match status" value="1"/>
</dbReference>
<dbReference type="InterPro" id="IPR045508">
    <property type="entry name" value="DUF6482"/>
</dbReference>
<evidence type="ECO:0000313" key="2">
    <source>
        <dbReference type="Proteomes" id="UP001501337"/>
    </source>
</evidence>
<proteinExistence type="predicted"/>